<reference evidence="8 9" key="1">
    <citation type="submission" date="2018-09" db="EMBL/GenBank/DDBJ databases">
        <title>A high-quality reference genome of wild soybean provides a powerful tool to mine soybean genomes.</title>
        <authorList>
            <person name="Xie M."/>
            <person name="Chung C.Y.L."/>
            <person name="Li M.-W."/>
            <person name="Wong F.-L."/>
            <person name="Chan T.-F."/>
            <person name="Lam H.-M."/>
        </authorList>
    </citation>
    <scope>NUCLEOTIDE SEQUENCE [LARGE SCALE GENOMIC DNA]</scope>
    <source>
        <strain evidence="9">cv. W05</strain>
        <tissue evidence="8">Hypocotyl of etiolated seedlings</tissue>
    </source>
</reference>
<gene>
    <name evidence="8" type="ORF">D0Y65_027005</name>
</gene>
<dbReference type="GO" id="GO:0016464">
    <property type="term" value="F:chloroplast protein-transporting ATPase activity"/>
    <property type="evidence" value="ECO:0007669"/>
    <property type="project" value="UniProtKB-EC"/>
</dbReference>
<evidence type="ECO:0000313" key="9">
    <source>
        <dbReference type="Proteomes" id="UP000289340"/>
    </source>
</evidence>
<proteinExistence type="predicted"/>
<dbReference type="InterPro" id="IPR000185">
    <property type="entry name" value="SecA"/>
</dbReference>
<protein>
    <recommendedName>
        <fullName evidence="1">chloroplast protein-transporting ATPase</fullName>
        <ecNumber evidence="1">7.4.2.4</ecNumber>
    </recommendedName>
</protein>
<feature type="region of interest" description="Disordered" evidence="5">
    <location>
        <begin position="1"/>
        <end position="22"/>
    </location>
</feature>
<dbReference type="PANTHER" id="PTHR30612:SF0">
    <property type="entry name" value="CHLOROPLAST PROTEIN-TRANSPORTING ATPASE"/>
    <property type="match status" value="1"/>
</dbReference>
<dbReference type="EMBL" id="QZWG01000010">
    <property type="protein sequence ID" value="RZB87120.1"/>
    <property type="molecule type" value="Genomic_DNA"/>
</dbReference>
<dbReference type="SUPFAM" id="SSF52540">
    <property type="entry name" value="P-loop containing nucleoside triphosphate hydrolases"/>
    <property type="match status" value="1"/>
</dbReference>
<keyword evidence="9" id="KW-1185">Reference proteome</keyword>
<evidence type="ECO:0000313" key="8">
    <source>
        <dbReference type="EMBL" id="RZB87120.1"/>
    </source>
</evidence>
<organism evidence="8 9">
    <name type="scientific">Glycine soja</name>
    <name type="common">Wild soybean</name>
    <dbReference type="NCBI Taxonomy" id="3848"/>
    <lineage>
        <taxon>Eukaryota</taxon>
        <taxon>Viridiplantae</taxon>
        <taxon>Streptophyta</taxon>
        <taxon>Embryophyta</taxon>
        <taxon>Tracheophyta</taxon>
        <taxon>Spermatophyta</taxon>
        <taxon>Magnoliopsida</taxon>
        <taxon>eudicotyledons</taxon>
        <taxon>Gunneridae</taxon>
        <taxon>Pentapetalae</taxon>
        <taxon>rosids</taxon>
        <taxon>fabids</taxon>
        <taxon>Fabales</taxon>
        <taxon>Fabaceae</taxon>
        <taxon>Papilionoideae</taxon>
        <taxon>50 kb inversion clade</taxon>
        <taxon>NPAAA clade</taxon>
        <taxon>indigoferoid/millettioid clade</taxon>
        <taxon>Phaseoleae</taxon>
        <taxon>Glycine</taxon>
        <taxon>Glycine subgen. Soja</taxon>
    </lineage>
</organism>
<evidence type="ECO:0000256" key="1">
    <source>
        <dbReference type="ARBA" id="ARBA00012047"/>
    </source>
</evidence>
<dbReference type="InterPro" id="IPR014018">
    <property type="entry name" value="SecA_motor_DEAD"/>
</dbReference>
<evidence type="ECO:0000259" key="6">
    <source>
        <dbReference type="PROSITE" id="PS51192"/>
    </source>
</evidence>
<dbReference type="InterPro" id="IPR027417">
    <property type="entry name" value="P-loop_NTPase"/>
</dbReference>
<comment type="caution">
    <text evidence="8">The sequence shown here is derived from an EMBL/GenBank/DDBJ whole genome shotgun (WGS) entry which is preliminary data.</text>
</comment>
<accession>A0A445IM21</accession>
<dbReference type="EC" id="7.4.2.4" evidence="1"/>
<sequence length="301" mass="33178">MAASSLCSSFTSKTWNPHRPHSCYHHKTPSPPYSTFLRGDVQLHPPSVSRTRRSRRRQSGAVASLGGLLGGIFKGADTGEATRQQYAATVNIINGLEPEISALSDSELRDRTFALRERAQQGQSLDSLLPEAFAVVREGSKRVLGLRPFDVQLIGGMVLHKGEIAEMRTGEGKTLVAVLPAYLNALSGKGVHVVTVNDYLARRDCEWVGQVPRFLGLKSVEDLVIRGFNYCIIDEVDSILIDEARTPLIISGPAEKPSDRYYKAAKIAEAFERDIHYTIKDIMLKMGNKAFVKGLFGVFFS</sequence>
<evidence type="ECO:0000259" key="7">
    <source>
        <dbReference type="PROSITE" id="PS51196"/>
    </source>
</evidence>
<evidence type="ECO:0000256" key="4">
    <source>
        <dbReference type="ARBA" id="ARBA00034043"/>
    </source>
</evidence>
<dbReference type="PANTHER" id="PTHR30612">
    <property type="entry name" value="SECA INNER MEMBRANE COMPONENT OF SEC PROTEIN SECRETION SYSTEM"/>
    <property type="match status" value="1"/>
</dbReference>
<evidence type="ECO:0000256" key="3">
    <source>
        <dbReference type="ARBA" id="ARBA00023010"/>
    </source>
</evidence>
<dbReference type="GO" id="GO:0016020">
    <property type="term" value="C:membrane"/>
    <property type="evidence" value="ECO:0007669"/>
    <property type="project" value="InterPro"/>
</dbReference>
<dbReference type="Gene3D" id="3.90.1440.10">
    <property type="entry name" value="SecA, preprotein cross-linking domain"/>
    <property type="match status" value="1"/>
</dbReference>
<dbReference type="SMART" id="SM00957">
    <property type="entry name" value="SecA_DEAD"/>
    <property type="match status" value="1"/>
</dbReference>
<dbReference type="GO" id="GO:0006605">
    <property type="term" value="P:protein targeting"/>
    <property type="evidence" value="ECO:0007669"/>
    <property type="project" value="InterPro"/>
</dbReference>
<evidence type="ECO:0000256" key="5">
    <source>
        <dbReference type="SAM" id="MobiDB-lite"/>
    </source>
</evidence>
<keyword evidence="2" id="KW-0653">Protein transport</keyword>
<dbReference type="CDD" id="cd17928">
    <property type="entry name" value="DEXDc_SecA"/>
    <property type="match status" value="1"/>
</dbReference>
<feature type="domain" description="Helicase ATP-binding" evidence="6">
    <location>
        <begin position="154"/>
        <end position="301"/>
    </location>
</feature>
<evidence type="ECO:0000256" key="2">
    <source>
        <dbReference type="ARBA" id="ARBA00022927"/>
    </source>
</evidence>
<dbReference type="PROSITE" id="PS51196">
    <property type="entry name" value="SECA_MOTOR_DEAD"/>
    <property type="match status" value="1"/>
</dbReference>
<dbReference type="InterPro" id="IPR011115">
    <property type="entry name" value="SecA_DEAD"/>
</dbReference>
<dbReference type="AlphaFoldDB" id="A0A445IM21"/>
<dbReference type="PROSITE" id="PS51192">
    <property type="entry name" value="HELICASE_ATP_BIND_1"/>
    <property type="match status" value="1"/>
</dbReference>
<feature type="compositionally biased region" description="Polar residues" evidence="5">
    <location>
        <begin position="1"/>
        <end position="15"/>
    </location>
</feature>
<dbReference type="PRINTS" id="PR00906">
    <property type="entry name" value="SECA"/>
</dbReference>
<keyword evidence="3" id="KW-0811">Translocation</keyword>
<keyword evidence="2" id="KW-0813">Transport</keyword>
<dbReference type="GO" id="GO:0005524">
    <property type="term" value="F:ATP binding"/>
    <property type="evidence" value="ECO:0007669"/>
    <property type="project" value="InterPro"/>
</dbReference>
<comment type="catalytic activity">
    <reaction evidence="4">
        <text>ATP + H2O + chloroplast-proteinSide 1 = ADP + phosphate + chloroplast-proteinSide 2.</text>
        <dbReference type="EC" id="7.4.2.4"/>
    </reaction>
</comment>
<dbReference type="Gene3D" id="3.40.50.300">
    <property type="entry name" value="P-loop containing nucleotide triphosphate hydrolases"/>
    <property type="match status" value="2"/>
</dbReference>
<feature type="domain" description="SecA family profile" evidence="7">
    <location>
        <begin position="68"/>
        <end position="301"/>
    </location>
</feature>
<dbReference type="Pfam" id="PF07517">
    <property type="entry name" value="SecA_DEAD"/>
    <property type="match status" value="2"/>
</dbReference>
<dbReference type="GO" id="GO:0006886">
    <property type="term" value="P:intracellular protein transport"/>
    <property type="evidence" value="ECO:0007669"/>
    <property type="project" value="InterPro"/>
</dbReference>
<dbReference type="InterPro" id="IPR014001">
    <property type="entry name" value="Helicase_ATP-bd"/>
</dbReference>
<name>A0A445IM21_GLYSO</name>
<dbReference type="GO" id="GO:0017038">
    <property type="term" value="P:protein import"/>
    <property type="evidence" value="ECO:0007669"/>
    <property type="project" value="InterPro"/>
</dbReference>
<dbReference type="Proteomes" id="UP000289340">
    <property type="component" value="Chromosome 10"/>
</dbReference>